<dbReference type="KEGG" id="izh:FEM41_20275"/>
<evidence type="ECO:0000313" key="3">
    <source>
        <dbReference type="Proteomes" id="UP000302163"/>
    </source>
</evidence>
<evidence type="ECO:0000259" key="1">
    <source>
        <dbReference type="PROSITE" id="PS50263"/>
    </source>
</evidence>
<dbReference type="EMBL" id="CP040428">
    <property type="protein sequence ID" value="QCT21823.1"/>
    <property type="molecule type" value="Genomic_DNA"/>
</dbReference>
<dbReference type="GO" id="GO:0016787">
    <property type="term" value="F:hydrolase activity"/>
    <property type="evidence" value="ECO:0007669"/>
    <property type="project" value="UniProtKB-KW"/>
</dbReference>
<dbReference type="InterPro" id="IPR036526">
    <property type="entry name" value="C-N_Hydrolase_sf"/>
</dbReference>
<dbReference type="RefSeq" id="WP_138097979.1">
    <property type="nucleotide sequence ID" value="NZ_CP040428.1"/>
</dbReference>
<dbReference type="CDD" id="cd07197">
    <property type="entry name" value="nitrilase"/>
    <property type="match status" value="1"/>
</dbReference>
<sequence length="245" mass="26563">MPPWSVAAAQYAARPGGVEENIRHHLNFIEHAAREFVDLLIFPENSLVCANEQIDDGAGLAADSPLLQPLQQAAMRHRMTVVVGLPHRDAQGFPAGALGFMPDGGQVSCRKPHTGAGDWFTPCPEMPVIGSGEYSFALAVDTPSHEEALPRSAAGLGASLYATGGFVSEASWQHDVMYLQRWAHKYGMAVLMANKIEPLNGGYSPGRSAFWDERGQLVVRAEQQELLVIGRRAPQGWQGEVVPVR</sequence>
<dbReference type="InterPro" id="IPR003010">
    <property type="entry name" value="C-N_Hydrolase"/>
</dbReference>
<proteinExistence type="predicted"/>
<reference evidence="2 3" key="1">
    <citation type="submission" date="2019-05" db="EMBL/GenBank/DDBJ databases">
        <title>Complete genome sequence of Izhakiella calystegiae KSNA2, an endophyte isolated from beach morning glory (Calystegia soldanella).</title>
        <authorList>
            <person name="Jiang L."/>
            <person name="Jeong J.C."/>
            <person name="Kim C.Y."/>
            <person name="Kim D.H."/>
            <person name="Kim S.W."/>
            <person name="Lee j."/>
        </authorList>
    </citation>
    <scope>NUCLEOTIDE SEQUENCE [LARGE SCALE GENOMIC DNA]</scope>
    <source>
        <strain evidence="2 3">KSNA2</strain>
    </source>
</reference>
<keyword evidence="2" id="KW-0378">Hydrolase</keyword>
<accession>A0A4P8YNL1</accession>
<dbReference type="OrthoDB" id="9760188at2"/>
<dbReference type="Gene3D" id="3.60.110.10">
    <property type="entry name" value="Carbon-nitrogen hydrolase"/>
    <property type="match status" value="1"/>
</dbReference>
<dbReference type="AlphaFoldDB" id="A0A4P8YNL1"/>
<name>A0A4P8YNL1_9ENTR</name>
<organism evidence="2 3">
    <name type="scientific">Jejubacter calystegiae</name>
    <dbReference type="NCBI Taxonomy" id="2579935"/>
    <lineage>
        <taxon>Bacteria</taxon>
        <taxon>Pseudomonadati</taxon>
        <taxon>Pseudomonadota</taxon>
        <taxon>Gammaproteobacteria</taxon>
        <taxon>Enterobacterales</taxon>
        <taxon>Enterobacteriaceae</taxon>
        <taxon>Jejubacter</taxon>
    </lineage>
</organism>
<gene>
    <name evidence="2" type="ORF">FEM41_20275</name>
</gene>
<dbReference type="Proteomes" id="UP000302163">
    <property type="component" value="Chromosome"/>
</dbReference>
<dbReference type="SUPFAM" id="SSF56317">
    <property type="entry name" value="Carbon-nitrogen hydrolase"/>
    <property type="match status" value="1"/>
</dbReference>
<keyword evidence="3" id="KW-1185">Reference proteome</keyword>
<evidence type="ECO:0000313" key="2">
    <source>
        <dbReference type="EMBL" id="QCT21823.1"/>
    </source>
</evidence>
<dbReference type="Pfam" id="PF00795">
    <property type="entry name" value="CN_hydrolase"/>
    <property type="match status" value="1"/>
</dbReference>
<protein>
    <submittedName>
        <fullName evidence="2">Carbon-nitrogen hydrolase family protein</fullName>
    </submittedName>
</protein>
<dbReference type="PROSITE" id="PS50263">
    <property type="entry name" value="CN_HYDROLASE"/>
    <property type="match status" value="1"/>
</dbReference>
<feature type="domain" description="CN hydrolase" evidence="1">
    <location>
        <begin position="4"/>
        <end position="234"/>
    </location>
</feature>